<keyword evidence="10" id="KW-1185">Reference proteome</keyword>
<reference evidence="9 10" key="1">
    <citation type="submission" date="2019-06" db="EMBL/GenBank/DDBJ databases">
        <title>A chromosomal-level reference genome of Carpinus fangiana (Coryloideae, Betulaceae).</title>
        <authorList>
            <person name="Yang X."/>
            <person name="Wang Z."/>
            <person name="Zhang L."/>
            <person name="Hao G."/>
            <person name="Liu J."/>
            <person name="Yang Y."/>
        </authorList>
    </citation>
    <scope>NUCLEOTIDE SEQUENCE [LARGE SCALE GENOMIC DNA]</scope>
    <source>
        <strain evidence="9">Cfa_2016G</strain>
        <tissue evidence="9">Leaf</tissue>
    </source>
</reference>
<feature type="transmembrane region" description="Helical" evidence="7">
    <location>
        <begin position="127"/>
        <end position="147"/>
    </location>
</feature>
<organism evidence="9 10">
    <name type="scientific">Carpinus fangiana</name>
    <dbReference type="NCBI Taxonomy" id="176857"/>
    <lineage>
        <taxon>Eukaryota</taxon>
        <taxon>Viridiplantae</taxon>
        <taxon>Streptophyta</taxon>
        <taxon>Embryophyta</taxon>
        <taxon>Tracheophyta</taxon>
        <taxon>Spermatophyta</taxon>
        <taxon>Magnoliopsida</taxon>
        <taxon>eudicotyledons</taxon>
        <taxon>Gunneridae</taxon>
        <taxon>Pentapetalae</taxon>
        <taxon>rosids</taxon>
        <taxon>fabids</taxon>
        <taxon>Fagales</taxon>
        <taxon>Betulaceae</taxon>
        <taxon>Carpinus</taxon>
    </lineage>
</organism>
<dbReference type="PANTHER" id="PTHR11972:SF153">
    <property type="entry name" value="SUPEROXIDE-GENERATING NADPH OXIDASE HEAVY CHAIN SUBUNIT A"/>
    <property type="match status" value="1"/>
</dbReference>
<evidence type="ECO:0000256" key="4">
    <source>
        <dbReference type="ARBA" id="ARBA00023002"/>
    </source>
</evidence>
<evidence type="ECO:0000313" key="10">
    <source>
        <dbReference type="Proteomes" id="UP000327013"/>
    </source>
</evidence>
<feature type="region of interest" description="Disordered" evidence="6">
    <location>
        <begin position="756"/>
        <end position="799"/>
    </location>
</feature>
<protein>
    <recommendedName>
        <fullName evidence="8">Ferric oxidoreductase domain-containing protein</fullName>
    </recommendedName>
</protein>
<feature type="region of interest" description="Disordered" evidence="6">
    <location>
        <begin position="826"/>
        <end position="858"/>
    </location>
</feature>
<proteinExistence type="predicted"/>
<dbReference type="Pfam" id="PF01794">
    <property type="entry name" value="Ferric_reduct"/>
    <property type="match status" value="1"/>
</dbReference>
<feature type="transmembrane region" description="Helical" evidence="7">
    <location>
        <begin position="320"/>
        <end position="342"/>
    </location>
</feature>
<evidence type="ECO:0000256" key="7">
    <source>
        <dbReference type="SAM" id="Phobius"/>
    </source>
</evidence>
<dbReference type="PANTHER" id="PTHR11972">
    <property type="entry name" value="NADPH OXIDASE"/>
    <property type="match status" value="1"/>
</dbReference>
<gene>
    <name evidence="9" type="ORF">FH972_024206</name>
</gene>
<feature type="domain" description="Ferric oxidoreductase" evidence="8">
    <location>
        <begin position="227"/>
        <end position="370"/>
    </location>
</feature>
<evidence type="ECO:0000256" key="1">
    <source>
        <dbReference type="ARBA" id="ARBA00004141"/>
    </source>
</evidence>
<dbReference type="Proteomes" id="UP000327013">
    <property type="component" value="Unassembled WGS sequence"/>
</dbReference>
<keyword evidence="2 7" id="KW-0812">Transmembrane</keyword>
<evidence type="ECO:0000256" key="6">
    <source>
        <dbReference type="SAM" id="MobiDB-lite"/>
    </source>
</evidence>
<evidence type="ECO:0000313" key="9">
    <source>
        <dbReference type="EMBL" id="KAB8356629.1"/>
    </source>
</evidence>
<evidence type="ECO:0000256" key="2">
    <source>
        <dbReference type="ARBA" id="ARBA00022692"/>
    </source>
</evidence>
<keyword evidence="4" id="KW-0560">Oxidoreductase</keyword>
<name>A0A5N6KZW3_9ROSI</name>
<feature type="compositionally biased region" description="Basic and acidic residues" evidence="6">
    <location>
        <begin position="776"/>
        <end position="792"/>
    </location>
</feature>
<dbReference type="OrthoDB" id="10006946at2759"/>
<keyword evidence="3 7" id="KW-1133">Transmembrane helix</keyword>
<evidence type="ECO:0000256" key="5">
    <source>
        <dbReference type="ARBA" id="ARBA00023136"/>
    </source>
</evidence>
<accession>A0A5N6KZW3</accession>
<comment type="caution">
    <text evidence="9">The sequence shown here is derived from an EMBL/GenBank/DDBJ whole genome shotgun (WGS) entry which is preliminary data.</text>
</comment>
<dbReference type="AlphaFoldDB" id="A0A5N6KZW3"/>
<dbReference type="InterPro" id="IPR013130">
    <property type="entry name" value="Fe3_Rdtase_TM_dom"/>
</dbReference>
<dbReference type="EMBL" id="VIBQ01000016">
    <property type="protein sequence ID" value="KAB8356629.1"/>
    <property type="molecule type" value="Genomic_DNA"/>
</dbReference>
<dbReference type="GO" id="GO:0005886">
    <property type="term" value="C:plasma membrane"/>
    <property type="evidence" value="ECO:0007669"/>
    <property type="project" value="TreeGrafter"/>
</dbReference>
<dbReference type="GO" id="GO:0016491">
    <property type="term" value="F:oxidoreductase activity"/>
    <property type="evidence" value="ECO:0007669"/>
    <property type="project" value="UniProtKB-KW"/>
</dbReference>
<evidence type="ECO:0000259" key="8">
    <source>
        <dbReference type="Pfam" id="PF01794"/>
    </source>
</evidence>
<feature type="transmembrane region" description="Helical" evidence="7">
    <location>
        <begin position="259"/>
        <end position="283"/>
    </location>
</feature>
<keyword evidence="5 7" id="KW-0472">Membrane</keyword>
<comment type="subcellular location">
    <subcellularLocation>
        <location evidence="1">Membrane</location>
        <topology evidence="1">Multi-pass membrane protein</topology>
    </subcellularLocation>
</comment>
<feature type="transmembrane region" description="Helical" evidence="7">
    <location>
        <begin position="218"/>
        <end position="239"/>
    </location>
</feature>
<evidence type="ECO:0000256" key="3">
    <source>
        <dbReference type="ARBA" id="ARBA00022989"/>
    </source>
</evidence>
<feature type="transmembrane region" description="Helical" evidence="7">
    <location>
        <begin position="174"/>
        <end position="198"/>
    </location>
</feature>
<sequence length="858" mass="95583">MSAPRAVAFDFDARECLTPLQVGRCCMSERSRILSRRLLRSVHSGALPTCRASGTKSDPPASPRAHAVCSSFPSAAGEHHDTNSIHAVWPITFTLLGTFALSIGLTFRSNHYCYAGTCGEWLFPLQARLHVIVWYFWISISVAVLGFRAFHPGLRKLLGHHITSKEIPKVGKHLAVSGVLIICWIIALYGIVVGIWWIRLHDYFAERGNSAGVSAGNYRLAAIALTGHMCDVTMGMVLLPISRHSALASFFKISVSTTLTFHMFTAYTLFTLVVIHGLLYISWIPIFTALSENLKHVYPVFNPTYLYHEVWPGNTSSLGIWRASLIFTGFFTAAIMMLIFVTTLPSIRRKHFNLFYFSHLLIIVAVVVICLHASTMFYITSPGLVLWIVDWLMRVFELWQPINSNVTTIGNGYYLLNTKIPRNRLRGCACTSPLAHFYIYHSDSSLRELHPFTTITHLASANAITPPEEPNLKIQFLFRKRVRHTTDIDTTTLSEKTGFSSLVRTLTSPKTKQKAQWTEKLAGIVDTEISRSSRESLSTKDIDADSDYRHPSSMIDLRLEGPYFTPADPYRHRTVICLVAGTGISGGIAIARAFMETKRQEAESIACGNTLTPCVAAAQGSIWDQCIVVWSVRAEDYVEIPFFKNDEVPGLEIEAVQTGGGRPRMDAPAKLASILKHLPDGEPLLPPKANVKMSTTAKPAVSLSENEMDLLPSCFRHMTTDPQYDWSAIAAERKYKSAAVAKAAFRRLKRKLQAKTSVSSSSGFDKSEPAPPAKKAGHDQIDANGDHARSTPRDIPGNAKLRMKRAWRVKYDLAADLTTAIQRQLISEVNHDDSPPTSWSWEEIDEDEPEMFPMDDLA</sequence>
<dbReference type="InterPro" id="IPR050369">
    <property type="entry name" value="RBOH/FRE"/>
</dbReference>
<feature type="transmembrane region" description="Helical" evidence="7">
    <location>
        <begin position="354"/>
        <end position="378"/>
    </location>
</feature>
<feature type="transmembrane region" description="Helical" evidence="7">
    <location>
        <begin position="87"/>
        <end position="107"/>
    </location>
</feature>